<evidence type="ECO:0000256" key="1">
    <source>
        <dbReference type="SAM" id="Phobius"/>
    </source>
</evidence>
<sequence>MKSTEWIESKIADYKRFTLTLLILSSYLYIGVLISIYEYHSQAYLYLLIMIAGLLSAAFGFVLKLKKLRQRLLEE</sequence>
<dbReference type="Pfam" id="PF14143">
    <property type="entry name" value="YrhC"/>
    <property type="match status" value="1"/>
</dbReference>
<feature type="transmembrane region" description="Helical" evidence="1">
    <location>
        <begin position="43"/>
        <end position="63"/>
    </location>
</feature>
<evidence type="ECO:0000313" key="3">
    <source>
        <dbReference type="Proteomes" id="UP000830326"/>
    </source>
</evidence>
<name>A0ABY4HBI5_9BACI</name>
<keyword evidence="1" id="KW-0812">Transmembrane</keyword>
<proteinExistence type="predicted"/>
<evidence type="ECO:0000313" key="2">
    <source>
        <dbReference type="EMBL" id="UOR12234.1"/>
    </source>
</evidence>
<dbReference type="InterPro" id="IPR025418">
    <property type="entry name" value="YrhC-like"/>
</dbReference>
<feature type="transmembrane region" description="Helical" evidence="1">
    <location>
        <begin position="17"/>
        <end position="37"/>
    </location>
</feature>
<gene>
    <name evidence="2" type="ORF">MUO15_01465</name>
</gene>
<organism evidence="2 3">
    <name type="scientific">Halobacillus amylolyticus</name>
    <dbReference type="NCBI Taxonomy" id="2932259"/>
    <lineage>
        <taxon>Bacteria</taxon>
        <taxon>Bacillati</taxon>
        <taxon>Bacillota</taxon>
        <taxon>Bacilli</taxon>
        <taxon>Bacillales</taxon>
        <taxon>Bacillaceae</taxon>
        <taxon>Halobacillus</taxon>
    </lineage>
</organism>
<reference evidence="2" key="1">
    <citation type="submission" date="2022-04" db="EMBL/GenBank/DDBJ databases">
        <title>Halobacillus sp. isolated from saltern.</title>
        <authorList>
            <person name="Won M."/>
            <person name="Lee C.-M."/>
            <person name="Woen H.-Y."/>
            <person name="Kwon S.-W."/>
        </authorList>
    </citation>
    <scope>NUCLEOTIDE SEQUENCE</scope>
    <source>
        <strain evidence="2">SSHM10-5</strain>
    </source>
</reference>
<keyword evidence="1" id="KW-1133">Transmembrane helix</keyword>
<protein>
    <submittedName>
        <fullName evidence="2">YrhC family protein</fullName>
    </submittedName>
</protein>
<keyword evidence="1" id="KW-0472">Membrane</keyword>
<dbReference type="RefSeq" id="WP_245032902.1">
    <property type="nucleotide sequence ID" value="NZ_CP095075.1"/>
</dbReference>
<dbReference type="EMBL" id="CP095075">
    <property type="protein sequence ID" value="UOR12234.1"/>
    <property type="molecule type" value="Genomic_DNA"/>
</dbReference>
<dbReference type="Proteomes" id="UP000830326">
    <property type="component" value="Chromosome"/>
</dbReference>
<keyword evidence="3" id="KW-1185">Reference proteome</keyword>
<accession>A0ABY4HBI5</accession>